<organism evidence="3 4">
    <name type="scientific">Niabella soli DSM 19437</name>
    <dbReference type="NCBI Taxonomy" id="929713"/>
    <lineage>
        <taxon>Bacteria</taxon>
        <taxon>Pseudomonadati</taxon>
        <taxon>Bacteroidota</taxon>
        <taxon>Chitinophagia</taxon>
        <taxon>Chitinophagales</taxon>
        <taxon>Chitinophagaceae</taxon>
        <taxon>Niabella</taxon>
    </lineage>
</organism>
<protein>
    <submittedName>
        <fullName evidence="3">Membrane protein</fullName>
    </submittedName>
</protein>
<sequence>MKKILGLAVLAAAFIACNSSETKTGDATADSAGTPANVVVDSTPAAPPPVQYTEGDIIKKDDGKVYVYTNGNWVVADKEIKLDNGTVIKPNGEVKNKEGKTIVLEDGEYVNRSGNFFDKTGAAVSNAWDKTKEGVSDAATATKKGVEKAADKTGEAIEKGVDATKDAAHKTGEAIKTGAKKVGEKTKDVINDIKK</sequence>
<feature type="chain" id="PRO_5004787726" evidence="1">
    <location>
        <begin position="23"/>
        <end position="195"/>
    </location>
</feature>
<keyword evidence="4" id="KW-1185">Reference proteome</keyword>
<dbReference type="AlphaFoldDB" id="W0EUE0"/>
<feature type="signal peptide" evidence="1">
    <location>
        <begin position="1"/>
        <end position="22"/>
    </location>
</feature>
<gene>
    <name evidence="3" type="ORF">NIASO_02795</name>
</gene>
<dbReference type="KEGG" id="nso:NIASO_02795"/>
<accession>W0EUE0</accession>
<proteinExistence type="predicted"/>
<dbReference type="eggNOG" id="ENOG5032RYU">
    <property type="taxonomic scope" value="Bacteria"/>
</dbReference>
<name>W0EUE0_9BACT</name>
<reference evidence="3 4" key="1">
    <citation type="submission" date="2013-12" db="EMBL/GenBank/DDBJ databases">
        <authorList>
            <consortium name="DOE Joint Genome Institute"/>
            <person name="Eisen J."/>
            <person name="Huntemann M."/>
            <person name="Han J."/>
            <person name="Chen A."/>
            <person name="Kyrpides N."/>
            <person name="Mavromatis K."/>
            <person name="Markowitz V."/>
            <person name="Palaniappan K."/>
            <person name="Ivanova N."/>
            <person name="Schaumberg A."/>
            <person name="Pati A."/>
            <person name="Liolios K."/>
            <person name="Nordberg H.P."/>
            <person name="Cantor M.N."/>
            <person name="Hua S.X."/>
            <person name="Woyke T."/>
        </authorList>
    </citation>
    <scope>NUCLEOTIDE SEQUENCE [LARGE SCALE GENOMIC DNA]</scope>
    <source>
        <strain evidence="4">DSM 19437</strain>
    </source>
</reference>
<evidence type="ECO:0000313" key="3">
    <source>
        <dbReference type="EMBL" id="AHF14402.1"/>
    </source>
</evidence>
<evidence type="ECO:0000259" key="2">
    <source>
        <dbReference type="Pfam" id="PF20606"/>
    </source>
</evidence>
<dbReference type="SUPFAM" id="SSF118375">
    <property type="entry name" value="Synuclein"/>
    <property type="match status" value="1"/>
</dbReference>
<dbReference type="Proteomes" id="UP000003586">
    <property type="component" value="Chromosome"/>
</dbReference>
<keyword evidence="1" id="KW-0732">Signal</keyword>
<evidence type="ECO:0000313" key="4">
    <source>
        <dbReference type="Proteomes" id="UP000003586"/>
    </source>
</evidence>
<evidence type="ECO:0000256" key="1">
    <source>
        <dbReference type="SAM" id="SignalP"/>
    </source>
</evidence>
<dbReference type="RefSeq" id="WP_008583783.1">
    <property type="nucleotide sequence ID" value="NZ_CP007035.1"/>
</dbReference>
<dbReference type="Gene3D" id="1.10.287.700">
    <property type="entry name" value="Helix hairpin bin"/>
    <property type="match status" value="1"/>
</dbReference>
<dbReference type="Pfam" id="PF20606">
    <property type="entry name" value="DUF6799"/>
    <property type="match status" value="1"/>
</dbReference>
<dbReference type="PROSITE" id="PS51257">
    <property type="entry name" value="PROKAR_LIPOPROTEIN"/>
    <property type="match status" value="1"/>
</dbReference>
<dbReference type="EMBL" id="CP007035">
    <property type="protein sequence ID" value="AHF14402.1"/>
    <property type="molecule type" value="Genomic_DNA"/>
</dbReference>
<dbReference type="InterPro" id="IPR046478">
    <property type="entry name" value="DUF6799"/>
</dbReference>
<feature type="domain" description="DUF6799" evidence="2">
    <location>
        <begin position="57"/>
        <end position="115"/>
    </location>
</feature>
<dbReference type="HOGENOM" id="CLU_1395056_0_0_10"/>